<gene>
    <name evidence="2" type="ORF">GN138_08420</name>
</gene>
<evidence type="ECO:0000313" key="3">
    <source>
        <dbReference type="Proteomes" id="UP000478208"/>
    </source>
</evidence>
<dbReference type="SUPFAM" id="SSF47413">
    <property type="entry name" value="lambda repressor-like DNA-binding domains"/>
    <property type="match status" value="1"/>
</dbReference>
<evidence type="ECO:0000259" key="1">
    <source>
        <dbReference type="PROSITE" id="PS50943"/>
    </source>
</evidence>
<dbReference type="GO" id="GO:0003677">
    <property type="term" value="F:DNA binding"/>
    <property type="evidence" value="ECO:0007669"/>
    <property type="project" value="InterPro"/>
</dbReference>
<sequence>MASFGNYIKTNRENKGWSQTEFGAKVKINTPAVSKIENDRKRFPVAKLELLAQLFQLDYNQVKDLYFADKFAKEAYEYNCSDNIFKVAENQSTYIKAVNAKQGKLKF</sequence>
<keyword evidence="3" id="KW-1185">Reference proteome</keyword>
<proteinExistence type="predicted"/>
<organism evidence="2 3">
    <name type="scientific">Winogradskyella endarachnes</name>
    <dbReference type="NCBI Taxonomy" id="2681965"/>
    <lineage>
        <taxon>Bacteria</taxon>
        <taxon>Pseudomonadati</taxon>
        <taxon>Bacteroidota</taxon>
        <taxon>Flavobacteriia</taxon>
        <taxon>Flavobacteriales</taxon>
        <taxon>Flavobacteriaceae</taxon>
        <taxon>Winogradskyella</taxon>
    </lineage>
</organism>
<dbReference type="Proteomes" id="UP000478208">
    <property type="component" value="Unassembled WGS sequence"/>
</dbReference>
<feature type="domain" description="HTH cro/C1-type" evidence="1">
    <location>
        <begin position="8"/>
        <end position="62"/>
    </location>
</feature>
<dbReference type="RefSeq" id="WP_157363367.1">
    <property type="nucleotide sequence ID" value="NZ_WOWS01000003.1"/>
</dbReference>
<comment type="caution">
    <text evidence="2">The sequence shown here is derived from an EMBL/GenBank/DDBJ whole genome shotgun (WGS) entry which is preliminary data.</text>
</comment>
<accession>A0A6L6U837</accession>
<dbReference type="SMART" id="SM00530">
    <property type="entry name" value="HTH_XRE"/>
    <property type="match status" value="1"/>
</dbReference>
<dbReference type="EMBL" id="WOWS01000003">
    <property type="protein sequence ID" value="MUU78465.1"/>
    <property type="molecule type" value="Genomic_DNA"/>
</dbReference>
<dbReference type="InterPro" id="IPR001387">
    <property type="entry name" value="Cro/C1-type_HTH"/>
</dbReference>
<dbReference type="AlphaFoldDB" id="A0A6L6U837"/>
<evidence type="ECO:0000313" key="2">
    <source>
        <dbReference type="EMBL" id="MUU78465.1"/>
    </source>
</evidence>
<dbReference type="InterPro" id="IPR010982">
    <property type="entry name" value="Lambda_DNA-bd_dom_sf"/>
</dbReference>
<protein>
    <submittedName>
        <fullName evidence="2">Helix-turn-helix domain-containing protein</fullName>
    </submittedName>
</protein>
<dbReference type="PROSITE" id="PS50943">
    <property type="entry name" value="HTH_CROC1"/>
    <property type="match status" value="1"/>
</dbReference>
<dbReference type="CDD" id="cd00093">
    <property type="entry name" value="HTH_XRE"/>
    <property type="match status" value="1"/>
</dbReference>
<name>A0A6L6U837_9FLAO</name>
<reference evidence="2 3" key="1">
    <citation type="submission" date="2019-12" db="EMBL/GenBank/DDBJ databases">
        <authorList>
            <person name="Li J."/>
        </authorList>
    </citation>
    <scope>NUCLEOTIDE SEQUENCE [LARGE SCALE GENOMIC DNA]</scope>
    <source>
        <strain evidence="2 3">HL2-2</strain>
    </source>
</reference>
<dbReference type="Pfam" id="PF01381">
    <property type="entry name" value="HTH_3"/>
    <property type="match status" value="1"/>
</dbReference>
<dbReference type="Gene3D" id="1.10.260.40">
    <property type="entry name" value="lambda repressor-like DNA-binding domains"/>
    <property type="match status" value="1"/>
</dbReference>